<feature type="transmembrane region" description="Helical" evidence="2">
    <location>
        <begin position="302"/>
        <end position="321"/>
    </location>
</feature>
<gene>
    <name evidence="3" type="ORF">SAMN04487772_11366</name>
</gene>
<dbReference type="STRING" id="29364.SAMN04487772_11366"/>
<organism evidence="3 4">
    <name type="scientific">[Clostridium] polysaccharolyticum</name>
    <dbReference type="NCBI Taxonomy" id="29364"/>
    <lineage>
        <taxon>Bacteria</taxon>
        <taxon>Bacillati</taxon>
        <taxon>Bacillota</taxon>
        <taxon>Clostridia</taxon>
        <taxon>Lachnospirales</taxon>
        <taxon>Lachnospiraceae</taxon>
    </lineage>
</organism>
<dbReference type="RefSeq" id="WP_092478047.1">
    <property type="nucleotide sequence ID" value="NZ_FOHN01000013.1"/>
</dbReference>
<dbReference type="Proteomes" id="UP000199800">
    <property type="component" value="Unassembled WGS sequence"/>
</dbReference>
<name>A0A1I0DB65_9FIRM</name>
<reference evidence="3 4" key="1">
    <citation type="submission" date="2016-10" db="EMBL/GenBank/DDBJ databases">
        <authorList>
            <person name="de Groot N.N."/>
        </authorList>
    </citation>
    <scope>NUCLEOTIDE SEQUENCE [LARGE SCALE GENOMIC DNA]</scope>
    <source>
        <strain evidence="3 4">DSM 1801</strain>
    </source>
</reference>
<feature type="coiled-coil region" evidence="1">
    <location>
        <begin position="434"/>
        <end position="461"/>
    </location>
</feature>
<accession>A0A1I0DB65</accession>
<proteinExistence type="predicted"/>
<feature type="transmembrane region" description="Helical" evidence="2">
    <location>
        <begin position="86"/>
        <end position="106"/>
    </location>
</feature>
<dbReference type="EMBL" id="FOHN01000013">
    <property type="protein sequence ID" value="SET28813.1"/>
    <property type="molecule type" value="Genomic_DNA"/>
</dbReference>
<evidence type="ECO:0000256" key="1">
    <source>
        <dbReference type="SAM" id="Coils"/>
    </source>
</evidence>
<evidence type="ECO:0000256" key="2">
    <source>
        <dbReference type="SAM" id="Phobius"/>
    </source>
</evidence>
<protein>
    <recommendedName>
        <fullName evidence="5">Type II secretion system (T2SS), protein F</fullName>
    </recommendedName>
</protein>
<keyword evidence="4" id="KW-1185">Reference proteome</keyword>
<sequence>MWFYVALIGVLLFLYAKGKKYRNSYLMDIEGSKSLFIFCYPSVGFWLHKFRFFSSNNAKKVAQTYRSIYPGEDYFRRYYLELCRKLSVLFVSVFSLCIIAILVSLVDQQTQTNQYLVKRPSAGSVSDSHKVHLVLKEGEKRLEQEFVWDVEPRKYSEEELKKYEEEAKSYVTNCVRGENATLSEVSTSLNFVRKIPSNPFRVSWIVDGQDVIKEDGTLNNKKINEICYVTIQAALTYKKREVYLEIPVGVMPYQWTWEEEVKEGMASMLSEMDEKNSTKESYTLPSRIGNTSILYVLPKKKHAVKVFFLGVGSCAAGIIYWKEGVKRIKKKRDKESELLYPNIVYKITLLLGAGMTFRGAWNRIIQDYIESKKAGSSQTQYVYEEMIITWNEIESGISESEAFSRFGKRMQLRPYMRFSSMIAQNLKKGTKGFLLQLEAEAKEAQEERKQLAKRLGEEAGTKLVFPMLVMLVIVLAIVMVPALLSFSKGGL</sequence>
<evidence type="ECO:0000313" key="3">
    <source>
        <dbReference type="EMBL" id="SET28813.1"/>
    </source>
</evidence>
<keyword evidence="2" id="KW-1133">Transmembrane helix</keyword>
<feature type="transmembrane region" description="Helical" evidence="2">
    <location>
        <begin position="463"/>
        <end position="484"/>
    </location>
</feature>
<keyword evidence="2" id="KW-0472">Membrane</keyword>
<evidence type="ECO:0008006" key="5">
    <source>
        <dbReference type="Google" id="ProtNLM"/>
    </source>
</evidence>
<evidence type="ECO:0000313" key="4">
    <source>
        <dbReference type="Proteomes" id="UP000199800"/>
    </source>
</evidence>
<keyword evidence="1" id="KW-0175">Coiled coil</keyword>
<dbReference type="AlphaFoldDB" id="A0A1I0DB65"/>
<dbReference type="OrthoDB" id="9793966at2"/>
<keyword evidence="2" id="KW-0812">Transmembrane</keyword>